<dbReference type="Gene3D" id="1.20.1270.60">
    <property type="entry name" value="Arfaptin homology (AH) domain/BAR domain"/>
    <property type="match status" value="1"/>
</dbReference>
<keyword evidence="1 2" id="KW-0728">SH3 domain</keyword>
<dbReference type="SUPFAM" id="SSF48065">
    <property type="entry name" value="DBL homology domain (DH-domain)"/>
    <property type="match status" value="1"/>
</dbReference>
<reference evidence="6" key="1">
    <citation type="journal article" date="2004" name="Nature">
        <title>Genome duplication in the teleost fish Tetraodon nigroviridis reveals the early vertebrate proto-karyotype.</title>
        <authorList>
            <person name="Jaillon O."/>
            <person name="Aury J.-M."/>
            <person name="Brunet F."/>
            <person name="Petit J.-L."/>
            <person name="Stange-Thomann N."/>
            <person name="Mauceli E."/>
            <person name="Bouneau L."/>
            <person name="Fischer C."/>
            <person name="Ozouf-Costaz C."/>
            <person name="Bernot A."/>
            <person name="Nicaud S."/>
            <person name="Jaffe D."/>
            <person name="Fisher S."/>
            <person name="Lutfalla G."/>
            <person name="Dossat C."/>
            <person name="Segurens B."/>
            <person name="Dasilva C."/>
            <person name="Salanoubat M."/>
            <person name="Levy M."/>
            <person name="Boudet N."/>
            <person name="Castellano S."/>
            <person name="Anthouard V."/>
            <person name="Jubin C."/>
            <person name="Castelli V."/>
            <person name="Katinka M."/>
            <person name="Vacherie B."/>
            <person name="Biemont C."/>
            <person name="Skalli Z."/>
            <person name="Cattolico L."/>
            <person name="Poulain J."/>
            <person name="De Berardinis V."/>
            <person name="Cruaud C."/>
            <person name="Duprat S."/>
            <person name="Brottier P."/>
            <person name="Coutanceau J.-P."/>
            <person name="Gouzy J."/>
            <person name="Parra G."/>
            <person name="Lardier G."/>
            <person name="Chapple C."/>
            <person name="McKernan K.J."/>
            <person name="McEwan P."/>
            <person name="Bosak S."/>
            <person name="Kellis M."/>
            <person name="Volff J.-N."/>
            <person name="Guigo R."/>
            <person name="Zody M.C."/>
            <person name="Mesirov J."/>
            <person name="Lindblad-Toh K."/>
            <person name="Birren B."/>
            <person name="Nusbaum C."/>
            <person name="Kahn D."/>
            <person name="Robinson-Rechavi M."/>
            <person name="Laudet V."/>
            <person name="Schachter V."/>
            <person name="Quetier F."/>
            <person name="Saurin W."/>
            <person name="Scarpelli C."/>
            <person name="Wincker P."/>
            <person name="Lander E.S."/>
            <person name="Weissenbach J."/>
            <person name="Roest Crollius H."/>
        </authorList>
    </citation>
    <scope>NUCLEOTIDE SEQUENCE [LARGE SCALE GENOMIC DNA]</scope>
</reference>
<dbReference type="PANTHER" id="PTHR22834:SF9">
    <property type="entry name" value="RHO GUANINE NUCLEOTIDE EXCHANGE FACTOR 37"/>
    <property type="match status" value="1"/>
</dbReference>
<dbReference type="OMA" id="FLCFRPH"/>
<dbReference type="PANTHER" id="PTHR22834">
    <property type="entry name" value="NUCLEAR FUSION PROTEIN FUS2"/>
    <property type="match status" value="1"/>
</dbReference>
<dbReference type="STRING" id="99883.ENSTNIP00000003278"/>
<evidence type="ECO:0000259" key="4">
    <source>
        <dbReference type="PROSITE" id="PS50010"/>
    </source>
</evidence>
<dbReference type="InterPro" id="IPR001452">
    <property type="entry name" value="SH3_domain"/>
</dbReference>
<dbReference type="InterPro" id="IPR027267">
    <property type="entry name" value="AH/BAR_dom_sf"/>
</dbReference>
<reference evidence="5" key="2">
    <citation type="submission" date="2025-08" db="UniProtKB">
        <authorList>
            <consortium name="Ensembl"/>
        </authorList>
    </citation>
    <scope>IDENTIFICATION</scope>
</reference>
<dbReference type="PROSITE" id="PS50002">
    <property type="entry name" value="SH3"/>
    <property type="match status" value="1"/>
</dbReference>
<dbReference type="InterPro" id="IPR036028">
    <property type="entry name" value="SH3-like_dom_sf"/>
</dbReference>
<dbReference type="AlphaFoldDB" id="H3C4V9"/>
<accession>H3C4V9</accession>
<dbReference type="GO" id="GO:0005085">
    <property type="term" value="F:guanyl-nucleotide exchange factor activity"/>
    <property type="evidence" value="ECO:0007669"/>
    <property type="project" value="InterPro"/>
</dbReference>
<dbReference type="PROSITE" id="PS50010">
    <property type="entry name" value="DH_2"/>
    <property type="match status" value="1"/>
</dbReference>
<protein>
    <submittedName>
        <fullName evidence="5">Rho guanine nucleotide exchange factor 37</fullName>
    </submittedName>
</protein>
<sequence length="544" mass="60987">SQERFPEAAAERAAQRQLLAVEELVQSERNYLGMLQVAAGTIRSRLSQIQPPPADLDGLFLHVEDVMEVSSRLLGLLDQQPLAPGDPLYLQTLCASFLGLLPDMEAAYREYLANYGTVTRLEKLYRQKEPLWSQMVALIKAAAPEVNATSLSFFLVMPVQRVARYPLLLQTLQKLTPEAHPASGLLRQAAHASVALNCRINEYKRLREVADKYKNPEQLSIKEKINRLSTHSIAKKTARISLQLKHEAGIRPKLVDEDFEALEGFFCALEQGVLQLLDNVQLFVLLQRFLACRTEEFDLELEGEREAASVQEVGTALRQWLLPTLEDRTRTLVLGPLLVLRDLLRGPRNLIRKRLDKLLDYEQICEKASLSYEEQAVASTYRPSIALLLQELPRFHSLALQVLWTVVGAFSCLHRDLAADMEQLLLSSAQQVWRWAESAVLDAARRLDTLCLSVQDSLKAPVAQPLSPSSRRRLKQLTDKHGSGRIYQLTGTAVASRDLDLSLSRGELVAVLSEADTRGDGRRWLVDAGAGRRGYAPSSKLTPY</sequence>
<dbReference type="Proteomes" id="UP000007303">
    <property type="component" value="Unassembled WGS sequence"/>
</dbReference>
<organism evidence="5 6">
    <name type="scientific">Tetraodon nigroviridis</name>
    <name type="common">Spotted green pufferfish</name>
    <name type="synonym">Chelonodon nigroviridis</name>
    <dbReference type="NCBI Taxonomy" id="99883"/>
    <lineage>
        <taxon>Eukaryota</taxon>
        <taxon>Metazoa</taxon>
        <taxon>Chordata</taxon>
        <taxon>Craniata</taxon>
        <taxon>Vertebrata</taxon>
        <taxon>Euteleostomi</taxon>
        <taxon>Actinopterygii</taxon>
        <taxon>Neopterygii</taxon>
        <taxon>Teleostei</taxon>
        <taxon>Neoteleostei</taxon>
        <taxon>Acanthomorphata</taxon>
        <taxon>Eupercaria</taxon>
        <taxon>Tetraodontiformes</taxon>
        <taxon>Tetradontoidea</taxon>
        <taxon>Tetraodontidae</taxon>
        <taxon>Tetraodon</taxon>
    </lineage>
</organism>
<dbReference type="Pfam" id="PF07653">
    <property type="entry name" value="SH3_2"/>
    <property type="match status" value="1"/>
</dbReference>
<dbReference type="SUPFAM" id="SSF103657">
    <property type="entry name" value="BAR/IMD domain-like"/>
    <property type="match status" value="1"/>
</dbReference>
<evidence type="ECO:0000313" key="5">
    <source>
        <dbReference type="Ensembl" id="ENSTNIP00000003278.1"/>
    </source>
</evidence>
<reference evidence="5" key="3">
    <citation type="submission" date="2025-09" db="UniProtKB">
        <authorList>
            <consortium name="Ensembl"/>
        </authorList>
    </citation>
    <scope>IDENTIFICATION</scope>
</reference>
<evidence type="ECO:0000259" key="3">
    <source>
        <dbReference type="PROSITE" id="PS50002"/>
    </source>
</evidence>
<dbReference type="Pfam" id="PF00621">
    <property type="entry name" value="RhoGEF"/>
    <property type="match status" value="1"/>
</dbReference>
<feature type="domain" description="DH" evidence="4">
    <location>
        <begin position="16"/>
        <end position="203"/>
    </location>
</feature>
<evidence type="ECO:0000256" key="1">
    <source>
        <dbReference type="ARBA" id="ARBA00022443"/>
    </source>
</evidence>
<name>H3C4V9_TETNG</name>
<dbReference type="InterPro" id="IPR035899">
    <property type="entry name" value="DBL_dom_sf"/>
</dbReference>
<dbReference type="InterPro" id="IPR000219">
    <property type="entry name" value="DH_dom"/>
</dbReference>
<keyword evidence="6" id="KW-1185">Reference proteome</keyword>
<evidence type="ECO:0000313" key="6">
    <source>
        <dbReference type="Proteomes" id="UP000007303"/>
    </source>
</evidence>
<dbReference type="GO" id="GO:0005737">
    <property type="term" value="C:cytoplasm"/>
    <property type="evidence" value="ECO:0007669"/>
    <property type="project" value="TreeGrafter"/>
</dbReference>
<dbReference type="Ensembl" id="ENSTNIT00000003063.1">
    <property type="protein sequence ID" value="ENSTNIP00000003278.1"/>
    <property type="gene ID" value="ENSTNIG00000000375.1"/>
</dbReference>
<feature type="domain" description="SH3" evidence="3">
    <location>
        <begin position="482"/>
        <end position="544"/>
    </location>
</feature>
<dbReference type="InterPro" id="IPR051492">
    <property type="entry name" value="Dynamin-Rho_GEF"/>
</dbReference>
<dbReference type="FunCoup" id="H3C4V9">
    <property type="interactions" value="167"/>
</dbReference>
<dbReference type="GeneTree" id="ENSGT00950000183088"/>
<dbReference type="Gene3D" id="1.20.900.10">
    <property type="entry name" value="Dbl homology (DH) domain"/>
    <property type="match status" value="1"/>
</dbReference>
<dbReference type="SMART" id="SM00325">
    <property type="entry name" value="RhoGEF"/>
    <property type="match status" value="1"/>
</dbReference>
<dbReference type="Gene3D" id="2.30.30.40">
    <property type="entry name" value="SH3 Domains"/>
    <property type="match status" value="1"/>
</dbReference>
<dbReference type="FunFam" id="1.20.900.10:FF:000063">
    <property type="entry name" value="Rho guanine nucleotide exchange factor (GEF) 37"/>
    <property type="match status" value="1"/>
</dbReference>
<proteinExistence type="predicted"/>
<dbReference type="SUPFAM" id="SSF50044">
    <property type="entry name" value="SH3-domain"/>
    <property type="match status" value="1"/>
</dbReference>
<evidence type="ECO:0000256" key="2">
    <source>
        <dbReference type="PROSITE-ProRule" id="PRU00192"/>
    </source>
</evidence>
<dbReference type="InParanoid" id="H3C4V9"/>